<evidence type="ECO:0008006" key="4">
    <source>
        <dbReference type="Google" id="ProtNLM"/>
    </source>
</evidence>
<proteinExistence type="inferred from homology"/>
<dbReference type="AlphaFoldDB" id="A0A7R9K1P1"/>
<evidence type="ECO:0000256" key="2">
    <source>
        <dbReference type="ARBA" id="ARBA00022598"/>
    </source>
</evidence>
<dbReference type="EMBL" id="OE841888">
    <property type="protein sequence ID" value="CAD7597655.1"/>
    <property type="molecule type" value="Genomic_DNA"/>
</dbReference>
<dbReference type="PANTHER" id="PTHR43201">
    <property type="entry name" value="ACYL-COA SYNTHETASE"/>
    <property type="match status" value="1"/>
</dbReference>
<gene>
    <name evidence="3" type="ORF">TGEB3V08_LOCUS6835</name>
</gene>
<dbReference type="GO" id="GO:0006631">
    <property type="term" value="P:fatty acid metabolic process"/>
    <property type="evidence" value="ECO:0007669"/>
    <property type="project" value="TreeGrafter"/>
</dbReference>
<reference evidence="3" key="1">
    <citation type="submission" date="2020-11" db="EMBL/GenBank/DDBJ databases">
        <authorList>
            <person name="Tran Van P."/>
        </authorList>
    </citation>
    <scope>NUCLEOTIDE SEQUENCE</scope>
</reference>
<dbReference type="SUPFAM" id="SSF56801">
    <property type="entry name" value="Acetyl-CoA synthetase-like"/>
    <property type="match status" value="1"/>
</dbReference>
<sequence length="268" mass="29997">MGTLERQCFQEPASRYIKHLLRVSEVPQVVDHDGLREPSRDNVSKLNTFRPSYWHQPGSEPLSPLTVGQLVDQSADKFGHREALVSLHQNQRLTFQQLREQDALQVNINPANQSAELKYCLNKVGIKALITVDKFKTQRYPELISAIVPEVNSSRAGDIRSEHVPSLKSVIVISEDQFPGSFKYDDVMASGTKEYLQKVRLLQNKIQPDEGCNIYFTSDHKLCIPLPLFHAFAGIVAVLAGFHFGSTSVVPTAGYNADLAVQAIKKEK</sequence>
<evidence type="ECO:0000256" key="1">
    <source>
        <dbReference type="ARBA" id="ARBA00006432"/>
    </source>
</evidence>
<protein>
    <recommendedName>
        <fullName evidence="4">AMP-dependent synthetase/ligase domain-containing protein</fullName>
    </recommendedName>
</protein>
<dbReference type="GO" id="GO:0031956">
    <property type="term" value="F:medium-chain fatty acid-CoA ligase activity"/>
    <property type="evidence" value="ECO:0007669"/>
    <property type="project" value="TreeGrafter"/>
</dbReference>
<name>A0A7R9K1P1_TIMGE</name>
<dbReference type="Gene3D" id="3.40.50.980">
    <property type="match status" value="2"/>
</dbReference>
<comment type="similarity">
    <text evidence="1">Belongs to the ATP-dependent AMP-binding enzyme family.</text>
</comment>
<organism evidence="3">
    <name type="scientific">Timema genevievae</name>
    <name type="common">Walking stick</name>
    <dbReference type="NCBI Taxonomy" id="629358"/>
    <lineage>
        <taxon>Eukaryota</taxon>
        <taxon>Metazoa</taxon>
        <taxon>Ecdysozoa</taxon>
        <taxon>Arthropoda</taxon>
        <taxon>Hexapoda</taxon>
        <taxon>Insecta</taxon>
        <taxon>Pterygota</taxon>
        <taxon>Neoptera</taxon>
        <taxon>Polyneoptera</taxon>
        <taxon>Phasmatodea</taxon>
        <taxon>Timematodea</taxon>
        <taxon>Timematoidea</taxon>
        <taxon>Timematidae</taxon>
        <taxon>Timema</taxon>
    </lineage>
</organism>
<accession>A0A7R9K1P1</accession>
<keyword evidence="2" id="KW-0436">Ligase</keyword>
<dbReference type="PANTHER" id="PTHR43201:SF5">
    <property type="entry name" value="MEDIUM-CHAIN ACYL-COA LIGASE ACSF2, MITOCHONDRIAL"/>
    <property type="match status" value="1"/>
</dbReference>
<evidence type="ECO:0000313" key="3">
    <source>
        <dbReference type="EMBL" id="CAD7597655.1"/>
    </source>
</evidence>